<gene>
    <name evidence="8" type="ORF">BN9_030470</name>
</gene>
<dbReference type="InParanoid" id="A0A024G6G0"/>
<evidence type="ECO:0000313" key="8">
    <source>
        <dbReference type="EMBL" id="CCI42263.1"/>
    </source>
</evidence>
<dbReference type="Pfam" id="PF00403">
    <property type="entry name" value="HMA"/>
    <property type="match status" value="1"/>
</dbReference>
<keyword evidence="3 5" id="KW-1133">Transmembrane helix</keyword>
<dbReference type="Gene3D" id="3.30.70.100">
    <property type="match status" value="1"/>
</dbReference>
<dbReference type="Proteomes" id="UP000053237">
    <property type="component" value="Unassembled WGS sequence"/>
</dbReference>
<evidence type="ECO:0000256" key="5">
    <source>
        <dbReference type="RuleBase" id="RU367022"/>
    </source>
</evidence>
<comment type="caution">
    <text evidence="8">The sequence shown here is derived from an EMBL/GenBank/DDBJ whole genome shotgun (WGS) entry which is preliminary data.</text>
</comment>
<dbReference type="AlphaFoldDB" id="A0A024G6G0"/>
<feature type="domain" description="HMA" evidence="7">
    <location>
        <begin position="303"/>
        <end position="367"/>
    </location>
</feature>
<evidence type="ECO:0000256" key="6">
    <source>
        <dbReference type="SAM" id="MobiDB-lite"/>
    </source>
</evidence>
<keyword evidence="5" id="KW-0187">Copper transport</keyword>
<evidence type="ECO:0000256" key="1">
    <source>
        <dbReference type="ARBA" id="ARBA00004141"/>
    </source>
</evidence>
<dbReference type="Pfam" id="PF04145">
    <property type="entry name" value="Ctr"/>
    <property type="match status" value="2"/>
</dbReference>
<organism evidence="8 9">
    <name type="scientific">Albugo candida</name>
    <dbReference type="NCBI Taxonomy" id="65357"/>
    <lineage>
        <taxon>Eukaryota</taxon>
        <taxon>Sar</taxon>
        <taxon>Stramenopiles</taxon>
        <taxon>Oomycota</taxon>
        <taxon>Peronosporomycetes</taxon>
        <taxon>Albuginales</taxon>
        <taxon>Albuginaceae</taxon>
        <taxon>Albugo</taxon>
    </lineage>
</organism>
<dbReference type="EMBL" id="CAIX01000031">
    <property type="protein sequence ID" value="CCI42263.1"/>
    <property type="molecule type" value="Genomic_DNA"/>
</dbReference>
<name>A0A024G6G0_9STRA</name>
<reference evidence="8 9" key="1">
    <citation type="submission" date="2012-05" db="EMBL/GenBank/DDBJ databases">
        <title>Recombination and specialization in a pathogen metapopulation.</title>
        <authorList>
            <person name="Gardiner A."/>
            <person name="Kemen E."/>
            <person name="Schultz-Larsen T."/>
            <person name="MacLean D."/>
            <person name="Van Oosterhout C."/>
            <person name="Jones J.D.G."/>
        </authorList>
    </citation>
    <scope>NUCLEOTIDE SEQUENCE [LARGE SCALE GENOMIC DNA]</scope>
    <source>
        <strain evidence="8 9">Ac Nc2</strain>
    </source>
</reference>
<evidence type="ECO:0000313" key="9">
    <source>
        <dbReference type="Proteomes" id="UP000053237"/>
    </source>
</evidence>
<dbReference type="OrthoDB" id="161814at2759"/>
<dbReference type="CDD" id="cd00371">
    <property type="entry name" value="HMA"/>
    <property type="match status" value="1"/>
</dbReference>
<keyword evidence="4 5" id="KW-0472">Membrane</keyword>
<accession>A0A024G6G0</accession>
<dbReference type="PROSITE" id="PS50846">
    <property type="entry name" value="HMA_2"/>
    <property type="match status" value="1"/>
</dbReference>
<evidence type="ECO:0000256" key="3">
    <source>
        <dbReference type="ARBA" id="ARBA00022989"/>
    </source>
</evidence>
<dbReference type="SUPFAM" id="SSF55008">
    <property type="entry name" value="HMA, heavy metal-associated domain"/>
    <property type="match status" value="1"/>
</dbReference>
<feature type="region of interest" description="Disordered" evidence="6">
    <location>
        <begin position="124"/>
        <end position="146"/>
    </location>
</feature>
<evidence type="ECO:0000256" key="2">
    <source>
        <dbReference type="ARBA" id="ARBA00022692"/>
    </source>
</evidence>
<keyword evidence="5" id="KW-0813">Transport</keyword>
<dbReference type="InterPro" id="IPR006121">
    <property type="entry name" value="HMA_dom"/>
</dbReference>
<keyword evidence="2 5" id="KW-0812">Transmembrane</keyword>
<feature type="transmembrane region" description="Helical" evidence="5">
    <location>
        <begin position="197"/>
        <end position="217"/>
    </location>
</feature>
<proteinExistence type="inferred from homology"/>
<comment type="subcellular location">
    <subcellularLocation>
        <location evidence="1 5">Membrane</location>
        <topology evidence="1 5">Multi-pass membrane protein</topology>
    </subcellularLocation>
</comment>
<dbReference type="InterPro" id="IPR007274">
    <property type="entry name" value="Cop_transporter"/>
</dbReference>
<dbReference type="GO" id="GO:0046872">
    <property type="term" value="F:metal ion binding"/>
    <property type="evidence" value="ECO:0007669"/>
    <property type="project" value="InterPro"/>
</dbReference>
<feature type="transmembrane region" description="Helical" evidence="5">
    <location>
        <begin position="243"/>
        <end position="263"/>
    </location>
</feature>
<protein>
    <recommendedName>
        <fullName evidence="5">Copper transport protein</fullName>
    </recommendedName>
</protein>
<comment type="similarity">
    <text evidence="5">Belongs to the copper transporter (Ctr) (TC 1.A.56) family. SLC31A subfamily.</text>
</comment>
<sequence>MEPRSFEAYTFQVTDTAYIAANVAEFISKDPSDCTNDCTLCASNSLRDPIDGKVVASNAFYFVCLNKGQKVFFASEANKAKYLENVNKDVRYLVTNTICSLVVCQDAMKITVLSPAAKAFTPKSQLKTSSSNKNAQTDQSGNSGNLVKTSLANRHHDAARFCTGEGTVMFNGFQLTANGSCVRLFFTSWVLNSGFKYALGFIGIFLIAVFNEFLATFREQFRQRLREIPPSTRYAQFGKKGMLVSLYMLQMTIAYFAMLVVMIYETGLFIALILGFSTGFLLFKNLDQDVTHERGNWRYTDPSTVCLHVEGMTCMKNCGYTIENALRKVNGVTRAVVDFNEKKAYVAGTADFNDILACIEAIGYSARIEAGNTLGP</sequence>
<evidence type="ECO:0000256" key="4">
    <source>
        <dbReference type="ARBA" id="ARBA00023136"/>
    </source>
</evidence>
<keyword evidence="5" id="KW-0406">Ion transport</keyword>
<keyword evidence="5" id="KW-0186">Copper</keyword>
<dbReference type="GO" id="GO:0005375">
    <property type="term" value="F:copper ion transmembrane transporter activity"/>
    <property type="evidence" value="ECO:0007669"/>
    <property type="project" value="UniProtKB-UniRule"/>
</dbReference>
<dbReference type="GO" id="GO:0005886">
    <property type="term" value="C:plasma membrane"/>
    <property type="evidence" value="ECO:0007669"/>
    <property type="project" value="TreeGrafter"/>
</dbReference>
<dbReference type="PANTHER" id="PTHR12483">
    <property type="entry name" value="SOLUTE CARRIER FAMILY 31 COPPER TRANSPORTERS"/>
    <property type="match status" value="1"/>
</dbReference>
<dbReference type="PANTHER" id="PTHR12483:SF27">
    <property type="entry name" value="COPPER TRANSPORT PROTEIN CTR1"/>
    <property type="match status" value="1"/>
</dbReference>
<dbReference type="InterPro" id="IPR036163">
    <property type="entry name" value="HMA_dom_sf"/>
</dbReference>
<evidence type="ECO:0000259" key="7">
    <source>
        <dbReference type="PROSITE" id="PS50846"/>
    </source>
</evidence>
<keyword evidence="9" id="KW-1185">Reference proteome</keyword>
<feature type="transmembrane region" description="Helical" evidence="5">
    <location>
        <begin position="269"/>
        <end position="286"/>
    </location>
</feature>